<dbReference type="RefSeq" id="WP_014374752.1">
    <property type="nucleotide sequence ID" value="NC_016943.1"/>
</dbReference>
<dbReference type="KEGG" id="bsd:BLASA_0895"/>
<keyword evidence="6 7" id="KW-0472">Membrane</keyword>
<dbReference type="PROSITE" id="PS50850">
    <property type="entry name" value="MFS"/>
    <property type="match status" value="1"/>
</dbReference>
<evidence type="ECO:0000256" key="4">
    <source>
        <dbReference type="ARBA" id="ARBA00022692"/>
    </source>
</evidence>
<dbReference type="HOGENOM" id="CLU_000960_28_2_11"/>
<sequence length="457" mass="46248">MLGVLSLAAFMASLDLFIVNVAFGSIASDFGGASLSSVSWVLSAYAVVYAALLVPLGRLADRFGRKAGFLLGLAVFTLASVGCAAAGELWQLVAFRTLQAAGAALLTPASLGLLLHAMPPERRARAVRIWAATGALAAAAGPVVGGLLVGASWRWVFLVNIPIGLLALVFAARVVPESKDPQPGPLPDLLGAALLAVSVGALALGLVQAPEWGWASPDTLLALGVSVLTLAAFWRRSVRHTAPVVEPALLAVRAFAWSNATSLLFGIAFAGNLLVNILWMEQVWEYSALRTGLGVAAGPLMVPVFAAVAQSVAHRVPIGVIAAAGSLLLGTGLMLSVLLLGADPAYATQMLPCLLITGAGVGLALPTILASATVDLPPARAATGSAVVNMSRQVGSVLGVSILVALLGTPVGYAAVNNAFDNVRWALALAGGLAAAAAIGMTPRTTQQAAAPGPAPQ</sequence>
<keyword evidence="3" id="KW-1003">Cell membrane</keyword>
<dbReference type="InterPro" id="IPR036259">
    <property type="entry name" value="MFS_trans_sf"/>
</dbReference>
<gene>
    <name evidence="9" type="ordered locus">BLASA_0895</name>
</gene>
<evidence type="ECO:0000256" key="6">
    <source>
        <dbReference type="ARBA" id="ARBA00023136"/>
    </source>
</evidence>
<feature type="transmembrane region" description="Helical" evidence="7">
    <location>
        <begin position="214"/>
        <end position="234"/>
    </location>
</feature>
<dbReference type="InterPro" id="IPR011701">
    <property type="entry name" value="MFS"/>
</dbReference>
<dbReference type="PANTHER" id="PTHR42718">
    <property type="entry name" value="MAJOR FACILITATOR SUPERFAMILY MULTIDRUG TRANSPORTER MFSC"/>
    <property type="match status" value="1"/>
</dbReference>
<evidence type="ECO:0000259" key="8">
    <source>
        <dbReference type="PROSITE" id="PS50850"/>
    </source>
</evidence>
<dbReference type="Proteomes" id="UP000007517">
    <property type="component" value="Chromosome"/>
</dbReference>
<dbReference type="SUPFAM" id="SSF103473">
    <property type="entry name" value="MFS general substrate transporter"/>
    <property type="match status" value="1"/>
</dbReference>
<feature type="domain" description="Major facilitator superfamily (MFS) profile" evidence="8">
    <location>
        <begin position="1"/>
        <end position="446"/>
    </location>
</feature>
<dbReference type="Gene3D" id="1.20.1250.20">
    <property type="entry name" value="MFS general substrate transporter like domains"/>
    <property type="match status" value="1"/>
</dbReference>
<feature type="transmembrane region" description="Helical" evidence="7">
    <location>
        <begin position="354"/>
        <end position="374"/>
    </location>
</feature>
<evidence type="ECO:0000256" key="3">
    <source>
        <dbReference type="ARBA" id="ARBA00022475"/>
    </source>
</evidence>
<dbReference type="OrthoDB" id="7375466at2"/>
<dbReference type="Pfam" id="PF07690">
    <property type="entry name" value="MFS_1"/>
    <property type="match status" value="1"/>
</dbReference>
<keyword evidence="5 7" id="KW-1133">Transmembrane helix</keyword>
<dbReference type="GO" id="GO:0022857">
    <property type="term" value="F:transmembrane transporter activity"/>
    <property type="evidence" value="ECO:0007669"/>
    <property type="project" value="InterPro"/>
</dbReference>
<dbReference type="GO" id="GO:0005886">
    <property type="term" value="C:plasma membrane"/>
    <property type="evidence" value="ECO:0007669"/>
    <property type="project" value="UniProtKB-SubCell"/>
</dbReference>
<feature type="transmembrane region" description="Helical" evidence="7">
    <location>
        <begin position="291"/>
        <end position="309"/>
    </location>
</feature>
<accession>H6RTI8</accession>
<feature type="transmembrane region" description="Helical" evidence="7">
    <location>
        <begin position="67"/>
        <end position="87"/>
    </location>
</feature>
<feature type="transmembrane region" description="Helical" evidence="7">
    <location>
        <begin position="155"/>
        <end position="175"/>
    </location>
</feature>
<organism evidence="9 10">
    <name type="scientific">Blastococcus saxobsidens (strain DD2)</name>
    <dbReference type="NCBI Taxonomy" id="1146883"/>
    <lineage>
        <taxon>Bacteria</taxon>
        <taxon>Bacillati</taxon>
        <taxon>Actinomycetota</taxon>
        <taxon>Actinomycetes</taxon>
        <taxon>Geodermatophilales</taxon>
        <taxon>Geodermatophilaceae</taxon>
        <taxon>Blastococcus</taxon>
    </lineage>
</organism>
<dbReference type="NCBIfam" id="TIGR00711">
    <property type="entry name" value="efflux_EmrB"/>
    <property type="match status" value="1"/>
</dbReference>
<dbReference type="InterPro" id="IPR004638">
    <property type="entry name" value="EmrB-like"/>
</dbReference>
<dbReference type="EMBL" id="FO117623">
    <property type="protein sequence ID" value="CCG01846.1"/>
    <property type="molecule type" value="Genomic_DNA"/>
</dbReference>
<reference evidence="9 10" key="1">
    <citation type="journal article" date="2012" name="J. Bacteriol.">
        <title>Genome Sequence of Blastococcus saxobsidens DD2, a Stone-Inhabiting Bacterium.</title>
        <authorList>
            <person name="Chouaia B."/>
            <person name="Crotti E."/>
            <person name="Brusetti L."/>
            <person name="Daffonchio D."/>
            <person name="Essoussi I."/>
            <person name="Nouioui I."/>
            <person name="Sbissi I."/>
            <person name="Ghodhbane-Gtari F."/>
            <person name="Gtari M."/>
            <person name="Vacherie B."/>
            <person name="Barbe V."/>
            <person name="Medigue C."/>
            <person name="Gury J."/>
            <person name="Pujic P."/>
            <person name="Normand P."/>
        </authorList>
    </citation>
    <scope>NUCLEOTIDE SEQUENCE [LARGE SCALE GENOMIC DNA]</scope>
    <source>
        <strain evidence="9 10">DD2</strain>
    </source>
</reference>
<protein>
    <submittedName>
        <fullName evidence="9">Drug resistance transporter, EmrB/QacA subfamily</fullName>
    </submittedName>
</protein>
<feature type="transmembrane region" description="Helical" evidence="7">
    <location>
        <begin position="127"/>
        <end position="149"/>
    </location>
</feature>
<name>H6RTI8_BLASD</name>
<evidence type="ECO:0000256" key="2">
    <source>
        <dbReference type="ARBA" id="ARBA00022448"/>
    </source>
</evidence>
<feature type="transmembrane region" description="Helical" evidence="7">
    <location>
        <begin position="255"/>
        <end position="279"/>
    </location>
</feature>
<dbReference type="InterPro" id="IPR020846">
    <property type="entry name" value="MFS_dom"/>
</dbReference>
<evidence type="ECO:0000313" key="10">
    <source>
        <dbReference type="Proteomes" id="UP000007517"/>
    </source>
</evidence>
<proteinExistence type="predicted"/>
<evidence type="ECO:0000256" key="1">
    <source>
        <dbReference type="ARBA" id="ARBA00004651"/>
    </source>
</evidence>
<dbReference type="PROSITE" id="PS00216">
    <property type="entry name" value="SUGAR_TRANSPORT_1"/>
    <property type="match status" value="1"/>
</dbReference>
<dbReference type="Gene3D" id="1.20.1720.10">
    <property type="entry name" value="Multidrug resistance protein D"/>
    <property type="match status" value="1"/>
</dbReference>
<keyword evidence="10" id="KW-1185">Reference proteome</keyword>
<evidence type="ECO:0000256" key="5">
    <source>
        <dbReference type="ARBA" id="ARBA00022989"/>
    </source>
</evidence>
<reference evidence="10" key="2">
    <citation type="submission" date="2012-02" db="EMBL/GenBank/DDBJ databases">
        <title>Complete genome sequence of Blastococcus saxobsidens strain DD2.</title>
        <authorList>
            <person name="Genoscope."/>
        </authorList>
    </citation>
    <scope>NUCLEOTIDE SEQUENCE [LARGE SCALE GENOMIC DNA]</scope>
    <source>
        <strain evidence="10">DD2</strain>
    </source>
</reference>
<feature type="transmembrane region" description="Helical" evidence="7">
    <location>
        <begin position="394"/>
        <end position="416"/>
    </location>
</feature>
<keyword evidence="2" id="KW-0813">Transport</keyword>
<feature type="transmembrane region" description="Helical" evidence="7">
    <location>
        <begin position="40"/>
        <end position="60"/>
    </location>
</feature>
<feature type="transmembrane region" description="Helical" evidence="7">
    <location>
        <begin position="187"/>
        <end position="208"/>
    </location>
</feature>
<dbReference type="PANTHER" id="PTHR42718:SF48">
    <property type="entry name" value="CONSERVED TWO-DOMAIN MEMBRANE PROTEIN-RELATED"/>
    <property type="match status" value="1"/>
</dbReference>
<dbReference type="eggNOG" id="COG0477">
    <property type="taxonomic scope" value="Bacteria"/>
</dbReference>
<evidence type="ECO:0000313" key="9">
    <source>
        <dbReference type="EMBL" id="CCG01846.1"/>
    </source>
</evidence>
<keyword evidence="4 7" id="KW-0812">Transmembrane</keyword>
<dbReference type="CDD" id="cd17321">
    <property type="entry name" value="MFS_MMR_MDR_like"/>
    <property type="match status" value="1"/>
</dbReference>
<feature type="transmembrane region" description="Helical" evidence="7">
    <location>
        <begin position="422"/>
        <end position="441"/>
    </location>
</feature>
<dbReference type="InterPro" id="IPR005829">
    <property type="entry name" value="Sugar_transporter_CS"/>
</dbReference>
<comment type="subcellular location">
    <subcellularLocation>
        <location evidence="1">Cell membrane</location>
        <topology evidence="1">Multi-pass membrane protein</topology>
    </subcellularLocation>
</comment>
<feature type="transmembrane region" description="Helical" evidence="7">
    <location>
        <begin position="316"/>
        <end position="342"/>
    </location>
</feature>
<dbReference type="STRING" id="1146883.BLASA_0895"/>
<dbReference type="AlphaFoldDB" id="H6RTI8"/>
<evidence type="ECO:0000256" key="7">
    <source>
        <dbReference type="SAM" id="Phobius"/>
    </source>
</evidence>